<keyword evidence="2" id="KW-0472">Membrane</keyword>
<dbReference type="AlphaFoldDB" id="A0A8S9MIA6"/>
<proteinExistence type="predicted"/>
<evidence type="ECO:0000313" key="4">
    <source>
        <dbReference type="Proteomes" id="UP000712281"/>
    </source>
</evidence>
<feature type="compositionally biased region" description="Polar residues" evidence="1">
    <location>
        <begin position="12"/>
        <end position="21"/>
    </location>
</feature>
<evidence type="ECO:0000313" key="3">
    <source>
        <dbReference type="EMBL" id="KAF2619720.1"/>
    </source>
</evidence>
<feature type="compositionally biased region" description="Polar residues" evidence="1">
    <location>
        <begin position="372"/>
        <end position="388"/>
    </location>
</feature>
<accession>A0A8S9MIA6</accession>
<gene>
    <name evidence="3" type="ORF">F2Q68_00039253</name>
</gene>
<sequence>MKNTDFGRASIDAQTTTSSDGLTEESIDSPLPILINAILPEAGKYLLTYFNNGKVVLGDQKGRAGTLAALASSSDPGLSRVSPVEFVMSPILDRIVRTDLGARRRTSQSWSSVTVARRCNGEAQSAHGISEVAHQVSLRWVSWGSAQLSWTECSGLGPLGQVWVVTGPVGLPRLAMDRWALLVWPLAWAICVGFSLTCLGVDKQAHDVWRASPWVFKHARASSYTLKHKETQRKVRELVGFNIQDQEWCEGPENTRRFSEKKRDGRIPLHMAKIALRGDVCGKAVSWELGTTLGWPDFTLHSQDNFKGGCSVEAVTWEFHVRDVGATHGEILSILGAEIHHRQSPLLGSSARFLRRPWPPDPDPRAHPNKTEGCTQTSGPLGSGQSFL</sequence>
<keyword evidence="2" id="KW-1133">Transmembrane helix</keyword>
<reference evidence="3" key="1">
    <citation type="submission" date="2019-12" db="EMBL/GenBank/DDBJ databases">
        <title>Genome sequencing and annotation of Brassica cretica.</title>
        <authorList>
            <person name="Studholme D.J."/>
            <person name="Sarris P.F."/>
        </authorList>
    </citation>
    <scope>NUCLEOTIDE SEQUENCE</scope>
    <source>
        <strain evidence="3">PFS-001/15</strain>
        <tissue evidence="3">Leaf</tissue>
    </source>
</reference>
<protein>
    <submittedName>
        <fullName evidence="3">Uncharacterized protein</fullName>
    </submittedName>
</protein>
<comment type="caution">
    <text evidence="3">The sequence shown here is derived from an EMBL/GenBank/DDBJ whole genome shotgun (WGS) entry which is preliminary data.</text>
</comment>
<name>A0A8S9MIA6_BRACR</name>
<keyword evidence="2" id="KW-0812">Transmembrane</keyword>
<evidence type="ECO:0000256" key="1">
    <source>
        <dbReference type="SAM" id="MobiDB-lite"/>
    </source>
</evidence>
<feature type="transmembrane region" description="Helical" evidence="2">
    <location>
        <begin position="179"/>
        <end position="201"/>
    </location>
</feature>
<feature type="region of interest" description="Disordered" evidence="1">
    <location>
        <begin position="1"/>
        <end position="24"/>
    </location>
</feature>
<dbReference type="Proteomes" id="UP000712281">
    <property type="component" value="Unassembled WGS sequence"/>
</dbReference>
<evidence type="ECO:0000256" key="2">
    <source>
        <dbReference type="SAM" id="Phobius"/>
    </source>
</evidence>
<feature type="region of interest" description="Disordered" evidence="1">
    <location>
        <begin position="352"/>
        <end position="388"/>
    </location>
</feature>
<organism evidence="3 4">
    <name type="scientific">Brassica cretica</name>
    <name type="common">Mustard</name>
    <dbReference type="NCBI Taxonomy" id="69181"/>
    <lineage>
        <taxon>Eukaryota</taxon>
        <taxon>Viridiplantae</taxon>
        <taxon>Streptophyta</taxon>
        <taxon>Embryophyta</taxon>
        <taxon>Tracheophyta</taxon>
        <taxon>Spermatophyta</taxon>
        <taxon>Magnoliopsida</taxon>
        <taxon>eudicotyledons</taxon>
        <taxon>Gunneridae</taxon>
        <taxon>Pentapetalae</taxon>
        <taxon>rosids</taxon>
        <taxon>malvids</taxon>
        <taxon>Brassicales</taxon>
        <taxon>Brassicaceae</taxon>
        <taxon>Brassiceae</taxon>
        <taxon>Brassica</taxon>
    </lineage>
</organism>
<dbReference type="EMBL" id="QGKW02000007">
    <property type="protein sequence ID" value="KAF2619720.1"/>
    <property type="molecule type" value="Genomic_DNA"/>
</dbReference>